<dbReference type="Proteomes" id="UP001143347">
    <property type="component" value="Unassembled WGS sequence"/>
</dbReference>
<proteinExistence type="predicted"/>
<organism evidence="1 2">
    <name type="scientific">Gordonia aquimaris</name>
    <dbReference type="NCBI Taxonomy" id="2984863"/>
    <lineage>
        <taxon>Bacteria</taxon>
        <taxon>Bacillati</taxon>
        <taxon>Actinomycetota</taxon>
        <taxon>Actinomycetes</taxon>
        <taxon>Mycobacteriales</taxon>
        <taxon>Gordoniaceae</taxon>
        <taxon>Gordonia</taxon>
    </lineage>
</organism>
<gene>
    <name evidence="1" type="ORF">OSB52_20500</name>
</gene>
<reference evidence="1" key="1">
    <citation type="submission" date="2022-10" db="EMBL/GenBank/DDBJ databases">
        <title>WGS of marine actinomycetes from Thailand.</title>
        <authorList>
            <person name="Thawai C."/>
        </authorList>
    </citation>
    <scope>NUCLEOTIDE SEQUENCE</scope>
    <source>
        <strain evidence="1">SW21</strain>
    </source>
</reference>
<evidence type="ECO:0000313" key="1">
    <source>
        <dbReference type="EMBL" id="MCX2966468.1"/>
    </source>
</evidence>
<evidence type="ECO:0000313" key="2">
    <source>
        <dbReference type="Proteomes" id="UP001143347"/>
    </source>
</evidence>
<accession>A0A9X3D7F3</accession>
<protein>
    <submittedName>
        <fullName evidence="1">UPF0158 family protein</fullName>
    </submittedName>
</protein>
<name>A0A9X3D7F3_9ACTN</name>
<dbReference type="InterPro" id="IPR005361">
    <property type="entry name" value="UPF0158"/>
</dbReference>
<dbReference type="EMBL" id="JAPKFM010000027">
    <property type="protein sequence ID" value="MCX2966468.1"/>
    <property type="molecule type" value="Genomic_DNA"/>
</dbReference>
<comment type="caution">
    <text evidence="1">The sequence shown here is derived from an EMBL/GenBank/DDBJ whole genome shotgun (WGS) entry which is preliminary data.</text>
</comment>
<sequence>MLRPIAVTLEDIADLLEGDLRNGDGYIDLQTGMPWEQSMLDDVGSDMFDEDELEDSDRWFFVENTGSRSGYRDMEDFLDSVVDEALVEKLSIALAGKGAFRRFKDVLFDSGYEFIRYRMFSAERKRGRARQWLSNKGYRSEERSAT</sequence>
<dbReference type="AlphaFoldDB" id="A0A9X3D7F3"/>
<dbReference type="Pfam" id="PF03682">
    <property type="entry name" value="UPF0158"/>
    <property type="match status" value="1"/>
</dbReference>
<dbReference type="RefSeq" id="WP_235726123.1">
    <property type="nucleotide sequence ID" value="NZ_JAPKFM010000027.1"/>
</dbReference>
<keyword evidence="2" id="KW-1185">Reference proteome</keyword>